<dbReference type="OrthoDB" id="3168838at2759"/>
<name>A0A4Y7Q9H7_9AGAM</name>
<dbReference type="Proteomes" id="UP000294933">
    <property type="component" value="Unassembled WGS sequence"/>
</dbReference>
<feature type="region of interest" description="Disordered" evidence="1">
    <location>
        <begin position="1"/>
        <end position="46"/>
    </location>
</feature>
<keyword evidence="3" id="KW-1185">Reference proteome</keyword>
<dbReference type="STRING" id="50990.A0A4Y7Q9H7"/>
<proteinExistence type="predicted"/>
<sequence>MGFLKRFFSMGSKKNKKKRNEQPLFDPNLHRERRRREEQEQEAVASRLLRSSSAHFAVVSEVDYSSLPPIPHPINTVSSRTTTTSPIRAPSIQSKNSYVVTVHGRMTHSYTEFPNAYPTTPDRDRNDFLEPPRRKSMPDPRKIPVTPRDVNRLNRLRQDPSVVSLLSMYDDHGRLDDNAFSNTPPPHESHLRQSSDGRPQRERRQSTFRELLGEDNGVGDISWAERVLG</sequence>
<organism evidence="2 3">
    <name type="scientific">Rickenella mellea</name>
    <dbReference type="NCBI Taxonomy" id="50990"/>
    <lineage>
        <taxon>Eukaryota</taxon>
        <taxon>Fungi</taxon>
        <taxon>Dikarya</taxon>
        <taxon>Basidiomycota</taxon>
        <taxon>Agaricomycotina</taxon>
        <taxon>Agaricomycetes</taxon>
        <taxon>Hymenochaetales</taxon>
        <taxon>Rickenellaceae</taxon>
        <taxon>Rickenella</taxon>
    </lineage>
</organism>
<protein>
    <submittedName>
        <fullName evidence="2">Uncharacterized protein</fullName>
    </submittedName>
</protein>
<reference evidence="2 3" key="1">
    <citation type="submission" date="2018-06" db="EMBL/GenBank/DDBJ databases">
        <title>A transcriptomic atlas of mushroom development highlights an independent origin of complex multicellularity.</title>
        <authorList>
            <consortium name="DOE Joint Genome Institute"/>
            <person name="Krizsan K."/>
            <person name="Almasi E."/>
            <person name="Merenyi Z."/>
            <person name="Sahu N."/>
            <person name="Viragh M."/>
            <person name="Koszo T."/>
            <person name="Mondo S."/>
            <person name="Kiss B."/>
            <person name="Balint B."/>
            <person name="Kues U."/>
            <person name="Barry K."/>
            <person name="Hegedus J.C."/>
            <person name="Henrissat B."/>
            <person name="Johnson J."/>
            <person name="Lipzen A."/>
            <person name="Ohm R."/>
            <person name="Nagy I."/>
            <person name="Pangilinan J."/>
            <person name="Yan J."/>
            <person name="Xiong Y."/>
            <person name="Grigoriev I.V."/>
            <person name="Hibbett D.S."/>
            <person name="Nagy L.G."/>
        </authorList>
    </citation>
    <scope>NUCLEOTIDE SEQUENCE [LARGE SCALE GENOMIC DNA]</scope>
    <source>
        <strain evidence="2 3">SZMC22713</strain>
    </source>
</reference>
<dbReference type="AlphaFoldDB" id="A0A4Y7Q9H7"/>
<evidence type="ECO:0000256" key="1">
    <source>
        <dbReference type="SAM" id="MobiDB-lite"/>
    </source>
</evidence>
<evidence type="ECO:0000313" key="3">
    <source>
        <dbReference type="Proteomes" id="UP000294933"/>
    </source>
</evidence>
<dbReference type="VEuPathDB" id="FungiDB:BD410DRAFT_720025"/>
<gene>
    <name evidence="2" type="ORF">BD410DRAFT_720025</name>
</gene>
<evidence type="ECO:0000313" key="2">
    <source>
        <dbReference type="EMBL" id="TDL23951.1"/>
    </source>
</evidence>
<dbReference type="EMBL" id="ML170168">
    <property type="protein sequence ID" value="TDL23951.1"/>
    <property type="molecule type" value="Genomic_DNA"/>
</dbReference>
<accession>A0A4Y7Q9H7</accession>
<feature type="compositionally biased region" description="Basic and acidic residues" evidence="1">
    <location>
        <begin position="187"/>
        <end position="207"/>
    </location>
</feature>
<feature type="region of interest" description="Disordered" evidence="1">
    <location>
        <begin position="111"/>
        <end position="156"/>
    </location>
</feature>
<feature type="region of interest" description="Disordered" evidence="1">
    <location>
        <begin position="175"/>
        <end position="213"/>
    </location>
</feature>
<feature type="compositionally biased region" description="Basic and acidic residues" evidence="1">
    <location>
        <begin position="121"/>
        <end position="142"/>
    </location>
</feature>